<sequence>MTAAITRRDYSGVADLAPLLRFTQYNWTPDSRWHLGDIAWEFSFAPGGGPHERMAFWERNGEIVGFGWLTLPATLALMVDPRLADGLVDEVVDWATGLAGQPVAVGVLETEAALIAPLVRAGRTASLPDHFFLNLQRELSDLPPVPELPAGFTVRPLADDELPARAALHRTVWNPRLTDEVYAGLASRWPYRREFDRVAVAPNGELAAYILGWYDDVNRVGEFEPVGTLPEYRRLGLSRALGISLLHAWRDAGGRRALVYARGDDGYPVPRQVYAALGFRVHGRIVRYRLP</sequence>
<keyword evidence="3" id="KW-1185">Reference proteome</keyword>
<reference evidence="3" key="1">
    <citation type="journal article" date="2019" name="Int. J. Syst. Evol. Microbiol.">
        <title>The Global Catalogue of Microorganisms (GCM) 10K type strain sequencing project: providing services to taxonomists for standard genome sequencing and annotation.</title>
        <authorList>
            <consortium name="The Broad Institute Genomics Platform"/>
            <consortium name="The Broad Institute Genome Sequencing Center for Infectious Disease"/>
            <person name="Wu L."/>
            <person name="Ma J."/>
        </authorList>
    </citation>
    <scope>NUCLEOTIDE SEQUENCE [LARGE SCALE GENOMIC DNA]</scope>
    <source>
        <strain evidence="3">JCM 18304</strain>
    </source>
</reference>
<organism evidence="2 3">
    <name type="scientific">Rugosimonospora acidiphila</name>
    <dbReference type="NCBI Taxonomy" id="556531"/>
    <lineage>
        <taxon>Bacteria</taxon>
        <taxon>Bacillati</taxon>
        <taxon>Actinomycetota</taxon>
        <taxon>Actinomycetes</taxon>
        <taxon>Micromonosporales</taxon>
        <taxon>Micromonosporaceae</taxon>
        <taxon>Rugosimonospora</taxon>
    </lineage>
</organism>
<proteinExistence type="predicted"/>
<feature type="domain" description="N-acetyltransferase" evidence="1">
    <location>
        <begin position="152"/>
        <end position="291"/>
    </location>
</feature>
<gene>
    <name evidence="2" type="ORF">GCM10023322_34600</name>
</gene>
<protein>
    <recommendedName>
        <fullName evidence="1">N-acetyltransferase domain-containing protein</fullName>
    </recommendedName>
</protein>
<comment type="caution">
    <text evidence="2">The sequence shown here is derived from an EMBL/GenBank/DDBJ whole genome shotgun (WGS) entry which is preliminary data.</text>
</comment>
<dbReference type="EMBL" id="BAABJQ010000009">
    <property type="protein sequence ID" value="GAA5187078.1"/>
    <property type="molecule type" value="Genomic_DNA"/>
</dbReference>
<evidence type="ECO:0000313" key="2">
    <source>
        <dbReference type="EMBL" id="GAA5187078.1"/>
    </source>
</evidence>
<evidence type="ECO:0000313" key="3">
    <source>
        <dbReference type="Proteomes" id="UP001501570"/>
    </source>
</evidence>
<dbReference type="Pfam" id="PF00583">
    <property type="entry name" value="Acetyltransf_1"/>
    <property type="match status" value="1"/>
</dbReference>
<dbReference type="PROSITE" id="PS51186">
    <property type="entry name" value="GNAT"/>
    <property type="match status" value="1"/>
</dbReference>
<dbReference type="Proteomes" id="UP001501570">
    <property type="component" value="Unassembled WGS sequence"/>
</dbReference>
<dbReference type="SUPFAM" id="SSF55729">
    <property type="entry name" value="Acyl-CoA N-acyltransferases (Nat)"/>
    <property type="match status" value="1"/>
</dbReference>
<dbReference type="CDD" id="cd04301">
    <property type="entry name" value="NAT_SF"/>
    <property type="match status" value="1"/>
</dbReference>
<dbReference type="InterPro" id="IPR000182">
    <property type="entry name" value="GNAT_dom"/>
</dbReference>
<accession>A0ABP9RTT8</accession>
<dbReference type="Gene3D" id="3.40.630.30">
    <property type="match status" value="1"/>
</dbReference>
<dbReference type="RefSeq" id="WP_345630751.1">
    <property type="nucleotide sequence ID" value="NZ_BAABJQ010000009.1"/>
</dbReference>
<name>A0ABP9RTT8_9ACTN</name>
<dbReference type="InterPro" id="IPR016181">
    <property type="entry name" value="Acyl_CoA_acyltransferase"/>
</dbReference>
<evidence type="ECO:0000259" key="1">
    <source>
        <dbReference type="PROSITE" id="PS51186"/>
    </source>
</evidence>